<evidence type="ECO:0000256" key="3">
    <source>
        <dbReference type="ARBA" id="ARBA00049106"/>
    </source>
</evidence>
<dbReference type="NCBIfam" id="TIGR00026">
    <property type="entry name" value="hi_GC_TIGR00026"/>
    <property type="match status" value="1"/>
</dbReference>
<comment type="caution">
    <text evidence="4">The sequence shown here is derived from an EMBL/GenBank/DDBJ whole genome shotgun (WGS) entry which is preliminary data.</text>
</comment>
<dbReference type="InterPro" id="IPR004378">
    <property type="entry name" value="F420H2_quin_Rdtase"/>
</dbReference>
<dbReference type="PANTHER" id="PTHR39428:SF1">
    <property type="entry name" value="F420H(2)-DEPENDENT QUINONE REDUCTASE RV1261C"/>
    <property type="match status" value="1"/>
</dbReference>
<dbReference type="Pfam" id="PF04075">
    <property type="entry name" value="F420H2_quin_red"/>
    <property type="match status" value="1"/>
</dbReference>
<evidence type="ECO:0008006" key="6">
    <source>
        <dbReference type="Google" id="ProtNLM"/>
    </source>
</evidence>
<protein>
    <recommendedName>
        <fullName evidence="6">Nitroreductase</fullName>
    </recommendedName>
</protein>
<keyword evidence="2" id="KW-0560">Oxidoreductase</keyword>
<evidence type="ECO:0000313" key="5">
    <source>
        <dbReference type="Proteomes" id="UP001501417"/>
    </source>
</evidence>
<dbReference type="InterPro" id="IPR012349">
    <property type="entry name" value="Split_barrel_FMN-bd"/>
</dbReference>
<evidence type="ECO:0000256" key="1">
    <source>
        <dbReference type="ARBA" id="ARBA00008710"/>
    </source>
</evidence>
<reference evidence="5" key="1">
    <citation type="journal article" date="2019" name="Int. J. Syst. Evol. Microbiol.">
        <title>The Global Catalogue of Microorganisms (GCM) 10K type strain sequencing project: providing services to taxonomists for standard genome sequencing and annotation.</title>
        <authorList>
            <consortium name="The Broad Institute Genomics Platform"/>
            <consortium name="The Broad Institute Genome Sequencing Center for Infectious Disease"/>
            <person name="Wu L."/>
            <person name="Ma J."/>
        </authorList>
    </citation>
    <scope>NUCLEOTIDE SEQUENCE [LARGE SCALE GENOMIC DNA]</scope>
    <source>
        <strain evidence="5">JCM 17782</strain>
    </source>
</reference>
<comment type="catalytic activity">
    <reaction evidence="3">
        <text>oxidized coenzyme F420-(gamma-L-Glu)(n) + a quinol + H(+) = reduced coenzyme F420-(gamma-L-Glu)(n) + a quinone</text>
        <dbReference type="Rhea" id="RHEA:39663"/>
        <dbReference type="Rhea" id="RHEA-COMP:12939"/>
        <dbReference type="Rhea" id="RHEA-COMP:14378"/>
        <dbReference type="ChEBI" id="CHEBI:15378"/>
        <dbReference type="ChEBI" id="CHEBI:24646"/>
        <dbReference type="ChEBI" id="CHEBI:132124"/>
        <dbReference type="ChEBI" id="CHEBI:133980"/>
        <dbReference type="ChEBI" id="CHEBI:139511"/>
    </reaction>
</comment>
<dbReference type="EMBL" id="BAABGF010000030">
    <property type="protein sequence ID" value="GAA4541278.1"/>
    <property type="molecule type" value="Genomic_DNA"/>
</dbReference>
<comment type="similarity">
    <text evidence="1">Belongs to the F420H(2)-dependent quinone reductase family.</text>
</comment>
<accession>A0ABP8RKS7</accession>
<organism evidence="4 5">
    <name type="scientific">Mycobacterium paraffinicum</name>
    <dbReference type="NCBI Taxonomy" id="53378"/>
    <lineage>
        <taxon>Bacteria</taxon>
        <taxon>Bacillati</taxon>
        <taxon>Actinomycetota</taxon>
        <taxon>Actinomycetes</taxon>
        <taxon>Mycobacteriales</taxon>
        <taxon>Mycobacteriaceae</taxon>
        <taxon>Mycobacterium</taxon>
    </lineage>
</organism>
<evidence type="ECO:0000256" key="2">
    <source>
        <dbReference type="ARBA" id="ARBA00023002"/>
    </source>
</evidence>
<dbReference type="PANTHER" id="PTHR39428">
    <property type="entry name" value="F420H(2)-DEPENDENT QUINONE REDUCTASE RV1261C"/>
    <property type="match status" value="1"/>
</dbReference>
<dbReference type="Gene3D" id="2.30.110.10">
    <property type="entry name" value="Electron Transport, Fmn-binding Protein, Chain A"/>
    <property type="match status" value="1"/>
</dbReference>
<dbReference type="SUPFAM" id="SSF50475">
    <property type="entry name" value="FMN-binding split barrel"/>
    <property type="match status" value="1"/>
</dbReference>
<proteinExistence type="inferred from homology"/>
<dbReference type="Proteomes" id="UP001501417">
    <property type="component" value="Unassembled WGS sequence"/>
</dbReference>
<keyword evidence="5" id="KW-1185">Reference proteome</keyword>
<gene>
    <name evidence="4" type="ORF">GCM10023161_23480</name>
</gene>
<sequence length="179" mass="19395">MGPKRPKVGHNVTMPGQSFGDANAFHRIMRRFASTPVGVALLRPTAHHLDRVITKLTGGRSSFAGLATGIPVVMLTTTGAKSGEPRTVAVYGIPHPDGLALIASNFGGARHPAWYHNLKAHPEATVAIGRDTWHANARLAAPGERDEIWAKGLELYPGWRKYEVRAGKRHIEAFVLARS</sequence>
<evidence type="ECO:0000313" key="4">
    <source>
        <dbReference type="EMBL" id="GAA4541278.1"/>
    </source>
</evidence>
<name>A0ABP8RKS7_9MYCO</name>